<evidence type="ECO:0000259" key="3">
    <source>
        <dbReference type="Pfam" id="PF02906"/>
    </source>
</evidence>
<dbReference type="InterPro" id="IPR004108">
    <property type="entry name" value="Fe_hydrogenase_lsu_C"/>
</dbReference>
<proteinExistence type="inferred from homology"/>
<dbReference type="InterPro" id="IPR009016">
    <property type="entry name" value="Fe_hydrogenase"/>
</dbReference>
<evidence type="ECO:0000313" key="4">
    <source>
        <dbReference type="EMBL" id="CAH0406693.1"/>
    </source>
</evidence>
<protein>
    <recommendedName>
        <fullName evidence="3">Iron hydrogenase large subunit C-terminal domain-containing protein</fullName>
    </recommendedName>
</protein>
<sequence>MASRFSGALQLTDLDDFITPSQECIKPVKIEKTKTKTGAKIKIGEDGYFDISGGKEQKLQKVEITLADCLACSGCITSAESVLVTRQSQEELLRVFKERKYTNNKGITKDVSLIVISLSPQPVLSLAVRYNLSAEEATKKLAGYFKSLGADMVLDMTIAEDLSLLEAQQEFLERYQNQQNDPTSKNLPMLSSSCPESFEKLIPTPHRTGWVCYAEKTHGSFILPHISSTKSPQQIMGSLVKQLLPEDRGLSPGEVYHVTFMPCYDKKLEASREDFYSDILNCHDVDCVITAIELEQMLDNSSMSLSDATAGELEWPWGGEEQVPTITRHIGSGSGGYADSIFLHAAEQLFGESNAQLVYRNLRGVTKQHAGREGEDGWCGVAGRTAVSAIFSSGLHLHLTLGGVESFLGPMYKKKHFCNPASHQCIQSHVFVPYRNPDFREVTLEKDGKEVLKFAIANGFRNIQNLVQKLKRGKSPYHYVEVMACPSGCLNGGALVRSASSEGGRELVRALEAEYGRLPLASPPRAARRLLARRLHADRARATLHTHYHALERSDVALNIKW</sequence>
<gene>
    <name evidence="4" type="ORF">CHILSU_LOCUS10076</name>
</gene>
<feature type="domain" description="Iron hydrogenase large subunit C-terminal" evidence="3">
    <location>
        <begin position="114"/>
        <end position="367"/>
    </location>
</feature>
<comment type="similarity">
    <text evidence="1">Belongs to the NARF family.</text>
</comment>
<dbReference type="PANTHER" id="PTHR11615">
    <property type="entry name" value="NITRATE, FORMATE, IRON DEHYDROGENASE"/>
    <property type="match status" value="1"/>
</dbReference>
<evidence type="ECO:0000313" key="5">
    <source>
        <dbReference type="Proteomes" id="UP001153292"/>
    </source>
</evidence>
<comment type="function">
    <text evidence="2">Component of the cytosolic iron-sulfur (Fe/S) protein assembly machinery. Required for maturation of extramitochondrial Fe/S proteins.</text>
</comment>
<dbReference type="Proteomes" id="UP001153292">
    <property type="component" value="Chromosome 6"/>
</dbReference>
<dbReference type="Pfam" id="PF02906">
    <property type="entry name" value="Fe_hyd_lg_C"/>
    <property type="match status" value="2"/>
</dbReference>
<accession>A0ABN8BHT3</accession>
<keyword evidence="5" id="KW-1185">Reference proteome</keyword>
<feature type="domain" description="Iron hydrogenase large subunit C-terminal" evidence="3">
    <location>
        <begin position="423"/>
        <end position="493"/>
    </location>
</feature>
<reference evidence="4" key="1">
    <citation type="submission" date="2021-12" db="EMBL/GenBank/DDBJ databases">
        <authorList>
            <person name="King R."/>
        </authorList>
    </citation>
    <scope>NUCLEOTIDE SEQUENCE</scope>
</reference>
<dbReference type="Gene3D" id="3.40.950.10">
    <property type="entry name" value="Fe-only Hydrogenase (Larger Subunit), Chain L, domain 3"/>
    <property type="match status" value="1"/>
</dbReference>
<name>A0ABN8BHT3_CHISP</name>
<evidence type="ECO:0000256" key="2">
    <source>
        <dbReference type="ARBA" id="ARBA00025700"/>
    </source>
</evidence>
<dbReference type="InterPro" id="IPR050340">
    <property type="entry name" value="Cytosolic_Fe-S_CAF"/>
</dbReference>
<dbReference type="EMBL" id="OU963899">
    <property type="protein sequence ID" value="CAH0406693.1"/>
    <property type="molecule type" value="Genomic_DNA"/>
</dbReference>
<dbReference type="Gene3D" id="3.40.50.1780">
    <property type="match status" value="1"/>
</dbReference>
<organism evidence="4 5">
    <name type="scientific">Chilo suppressalis</name>
    <name type="common">Asiatic rice borer moth</name>
    <dbReference type="NCBI Taxonomy" id="168631"/>
    <lineage>
        <taxon>Eukaryota</taxon>
        <taxon>Metazoa</taxon>
        <taxon>Ecdysozoa</taxon>
        <taxon>Arthropoda</taxon>
        <taxon>Hexapoda</taxon>
        <taxon>Insecta</taxon>
        <taxon>Pterygota</taxon>
        <taxon>Neoptera</taxon>
        <taxon>Endopterygota</taxon>
        <taxon>Lepidoptera</taxon>
        <taxon>Glossata</taxon>
        <taxon>Ditrysia</taxon>
        <taxon>Pyraloidea</taxon>
        <taxon>Crambidae</taxon>
        <taxon>Crambinae</taxon>
        <taxon>Chilo</taxon>
    </lineage>
</organism>
<evidence type="ECO:0000256" key="1">
    <source>
        <dbReference type="ARBA" id="ARBA00006596"/>
    </source>
</evidence>
<dbReference type="SUPFAM" id="SSF53920">
    <property type="entry name" value="Fe-only hydrogenase"/>
    <property type="match status" value="2"/>
</dbReference>